<dbReference type="PhylomeDB" id="E9FXJ8"/>
<keyword evidence="2 6" id="KW-0349">Heme</keyword>
<dbReference type="InterPro" id="IPR009050">
    <property type="entry name" value="Globin-like_sf"/>
</dbReference>
<dbReference type="PANTHER" id="PTHR47217">
    <property type="entry name" value="GLOBIN-LIKE PROTEIN"/>
    <property type="match status" value="1"/>
</dbReference>
<feature type="domain" description="Globin" evidence="8">
    <location>
        <begin position="201"/>
        <end position="344"/>
    </location>
</feature>
<dbReference type="GO" id="GO:0046872">
    <property type="term" value="F:metal ion binding"/>
    <property type="evidence" value="ECO:0007669"/>
    <property type="project" value="UniProtKB-KW"/>
</dbReference>
<dbReference type="KEGG" id="dpx:DAPPUDRAFT_230333"/>
<dbReference type="GO" id="GO:0020037">
    <property type="term" value="F:heme binding"/>
    <property type="evidence" value="ECO:0007669"/>
    <property type="project" value="InterPro"/>
</dbReference>
<dbReference type="GO" id="GO:0005833">
    <property type="term" value="C:hemoglobin complex"/>
    <property type="evidence" value="ECO:0007669"/>
    <property type="project" value="InterPro"/>
</dbReference>
<dbReference type="Gene3D" id="1.10.490.10">
    <property type="entry name" value="Globins"/>
    <property type="match status" value="2"/>
</dbReference>
<organism evidence="9 10">
    <name type="scientific">Daphnia pulex</name>
    <name type="common">Water flea</name>
    <dbReference type="NCBI Taxonomy" id="6669"/>
    <lineage>
        <taxon>Eukaryota</taxon>
        <taxon>Metazoa</taxon>
        <taxon>Ecdysozoa</taxon>
        <taxon>Arthropoda</taxon>
        <taxon>Crustacea</taxon>
        <taxon>Branchiopoda</taxon>
        <taxon>Diplostraca</taxon>
        <taxon>Cladocera</taxon>
        <taxon>Anomopoda</taxon>
        <taxon>Daphniidae</taxon>
        <taxon>Daphnia</taxon>
    </lineage>
</organism>
<sequence>MQVLSLALFIGIAAAVSAYAPGTKVTTVTTSVTTVTLDEESTGILSSHERSIIRKTWDQAKKDGDVAPQVLYRFIKAHPEYQKKFSKFADVPQSELLSNGNFLAQAYTILAGLNVVIQSLSSQELLANQLNALGGAHQPRGVTPAMFEEFGVIVEQVLEEELGSTFNAEARDAWKNGIRALVGGVSKTLKNPEDLVDPQTKLTLHQIRDVQRSWETIRNDRNAMVSSIFIKLFKETPRIHKHFAKFSGVAVDALSANGDYNQQVALVADRLDTIVSAMDDKLQLLGNINYMKYSHIKRGIARQTFEDFGRLLMDVLGAKGISSDDLDSWKGVLTVFVNGVSPKN</sequence>
<evidence type="ECO:0000256" key="5">
    <source>
        <dbReference type="ARBA" id="ARBA00023004"/>
    </source>
</evidence>
<protein>
    <recommendedName>
        <fullName evidence="8">Globin domain-containing protein</fullName>
    </recommendedName>
</protein>
<dbReference type="SUPFAM" id="SSF46458">
    <property type="entry name" value="Globin-like"/>
    <property type="match status" value="2"/>
</dbReference>
<evidence type="ECO:0000313" key="10">
    <source>
        <dbReference type="Proteomes" id="UP000000305"/>
    </source>
</evidence>
<keyword evidence="1 6" id="KW-0813">Transport</keyword>
<dbReference type="GO" id="GO:0005576">
    <property type="term" value="C:extracellular region"/>
    <property type="evidence" value="ECO:0007669"/>
    <property type="project" value="InterPro"/>
</dbReference>
<reference evidence="9 10" key="1">
    <citation type="journal article" date="2011" name="Science">
        <title>The ecoresponsive genome of Daphnia pulex.</title>
        <authorList>
            <person name="Colbourne J.K."/>
            <person name="Pfrender M.E."/>
            <person name="Gilbert D."/>
            <person name="Thomas W.K."/>
            <person name="Tucker A."/>
            <person name="Oakley T.H."/>
            <person name="Tokishita S."/>
            <person name="Aerts A."/>
            <person name="Arnold G.J."/>
            <person name="Basu M.K."/>
            <person name="Bauer D.J."/>
            <person name="Caceres C.E."/>
            <person name="Carmel L."/>
            <person name="Casola C."/>
            <person name="Choi J.H."/>
            <person name="Detter J.C."/>
            <person name="Dong Q."/>
            <person name="Dusheyko S."/>
            <person name="Eads B.D."/>
            <person name="Frohlich T."/>
            <person name="Geiler-Samerotte K.A."/>
            <person name="Gerlach D."/>
            <person name="Hatcher P."/>
            <person name="Jogdeo S."/>
            <person name="Krijgsveld J."/>
            <person name="Kriventseva E.V."/>
            <person name="Kultz D."/>
            <person name="Laforsch C."/>
            <person name="Lindquist E."/>
            <person name="Lopez J."/>
            <person name="Manak J.R."/>
            <person name="Muller J."/>
            <person name="Pangilinan J."/>
            <person name="Patwardhan R.P."/>
            <person name="Pitluck S."/>
            <person name="Pritham E.J."/>
            <person name="Rechtsteiner A."/>
            <person name="Rho M."/>
            <person name="Rogozin I.B."/>
            <person name="Sakarya O."/>
            <person name="Salamov A."/>
            <person name="Schaack S."/>
            <person name="Shapiro H."/>
            <person name="Shiga Y."/>
            <person name="Skalitzky C."/>
            <person name="Smith Z."/>
            <person name="Souvorov A."/>
            <person name="Sung W."/>
            <person name="Tang Z."/>
            <person name="Tsuchiya D."/>
            <person name="Tu H."/>
            <person name="Vos H."/>
            <person name="Wang M."/>
            <person name="Wolf Y.I."/>
            <person name="Yamagata H."/>
            <person name="Yamada T."/>
            <person name="Ye Y."/>
            <person name="Shaw J.R."/>
            <person name="Andrews J."/>
            <person name="Crease T.J."/>
            <person name="Tang H."/>
            <person name="Lucas S.M."/>
            <person name="Robertson H.M."/>
            <person name="Bork P."/>
            <person name="Koonin E.V."/>
            <person name="Zdobnov E.M."/>
            <person name="Grigoriev I.V."/>
            <person name="Lynch M."/>
            <person name="Boore J.L."/>
        </authorList>
    </citation>
    <scope>NUCLEOTIDE SEQUENCE [LARGE SCALE GENOMIC DNA]</scope>
</reference>
<feature type="chain" id="PRO_5003240428" description="Globin domain-containing protein" evidence="7">
    <location>
        <begin position="19"/>
        <end position="344"/>
    </location>
</feature>
<evidence type="ECO:0000256" key="6">
    <source>
        <dbReference type="RuleBase" id="RU000356"/>
    </source>
</evidence>
<dbReference type="HOGENOM" id="CLU_795157_0_0_1"/>
<feature type="domain" description="Globin" evidence="8">
    <location>
        <begin position="44"/>
        <end position="190"/>
    </location>
</feature>
<keyword evidence="4" id="KW-0479">Metal-binding</keyword>
<dbReference type="EMBL" id="GL732526">
    <property type="protein sequence ID" value="EFX88094.1"/>
    <property type="molecule type" value="Genomic_DNA"/>
</dbReference>
<accession>E9FXJ8</accession>
<dbReference type="Proteomes" id="UP000000305">
    <property type="component" value="Unassembled WGS sequence"/>
</dbReference>
<name>E9FXJ8_DAPPU</name>
<feature type="signal peptide" evidence="7">
    <location>
        <begin position="1"/>
        <end position="18"/>
    </location>
</feature>
<dbReference type="CDD" id="cd01040">
    <property type="entry name" value="Mb-like"/>
    <property type="match status" value="2"/>
</dbReference>
<evidence type="ECO:0000256" key="2">
    <source>
        <dbReference type="ARBA" id="ARBA00022617"/>
    </source>
</evidence>
<dbReference type="GO" id="GO:0019825">
    <property type="term" value="F:oxygen binding"/>
    <property type="evidence" value="ECO:0007669"/>
    <property type="project" value="InterPro"/>
</dbReference>
<keyword evidence="5" id="KW-0408">Iron</keyword>
<evidence type="ECO:0000313" key="9">
    <source>
        <dbReference type="EMBL" id="EFX88094.1"/>
    </source>
</evidence>
<evidence type="ECO:0000256" key="1">
    <source>
        <dbReference type="ARBA" id="ARBA00022448"/>
    </source>
</evidence>
<evidence type="ECO:0000256" key="3">
    <source>
        <dbReference type="ARBA" id="ARBA00022621"/>
    </source>
</evidence>
<dbReference type="OMA" id="HERSIIR"/>
<evidence type="ECO:0000256" key="7">
    <source>
        <dbReference type="SAM" id="SignalP"/>
    </source>
</evidence>
<dbReference type="InterPro" id="IPR002336">
    <property type="entry name" value="Erythrocruorin"/>
</dbReference>
<dbReference type="InParanoid" id="E9FXJ8"/>
<dbReference type="PRINTS" id="PR00611">
    <property type="entry name" value="ERYTHCRUORIN"/>
</dbReference>
<dbReference type="OrthoDB" id="436496at2759"/>
<evidence type="ECO:0000259" key="8">
    <source>
        <dbReference type="PROSITE" id="PS01033"/>
    </source>
</evidence>
<dbReference type="PANTHER" id="PTHR47217:SF1">
    <property type="entry name" value="GLOBIN-LIKE PROTEIN"/>
    <property type="match status" value="1"/>
</dbReference>
<dbReference type="PROSITE" id="PS01033">
    <property type="entry name" value="GLOBIN"/>
    <property type="match status" value="2"/>
</dbReference>
<proteinExistence type="inferred from homology"/>
<dbReference type="InterPro" id="IPR044399">
    <property type="entry name" value="Mb-like_M"/>
</dbReference>
<dbReference type="InterPro" id="IPR000971">
    <property type="entry name" value="Globin"/>
</dbReference>
<dbReference type="Pfam" id="PF00042">
    <property type="entry name" value="Globin"/>
    <property type="match status" value="2"/>
</dbReference>
<dbReference type="InterPro" id="IPR012292">
    <property type="entry name" value="Globin/Proto"/>
</dbReference>
<keyword evidence="7" id="KW-0732">Signal</keyword>
<evidence type="ECO:0000256" key="4">
    <source>
        <dbReference type="ARBA" id="ARBA00022723"/>
    </source>
</evidence>
<keyword evidence="10" id="KW-1185">Reference proteome</keyword>
<dbReference type="GO" id="GO:0005344">
    <property type="term" value="F:oxygen carrier activity"/>
    <property type="evidence" value="ECO:0007669"/>
    <property type="project" value="UniProtKB-KW"/>
</dbReference>
<dbReference type="eggNOG" id="ENOG502TA1R">
    <property type="taxonomic scope" value="Eukaryota"/>
</dbReference>
<dbReference type="AlphaFoldDB" id="E9FXJ8"/>
<keyword evidence="3 6" id="KW-0561">Oxygen transport</keyword>
<gene>
    <name evidence="9" type="ORF">DAPPUDRAFT_230333</name>
</gene>
<comment type="similarity">
    <text evidence="6">Belongs to the globin family.</text>
</comment>